<feature type="compositionally biased region" description="Basic and acidic residues" evidence="1">
    <location>
        <begin position="392"/>
        <end position="402"/>
    </location>
</feature>
<sequence>MLETMEPLELPPQRIHREKAMARARVEPAPSSSAHPSSSRTEQPFRPVSHHRNLGTTESSAAMPPPHYSSAATSFAPPHPLGRPQHERTPSASSTSSSIHHPSRPASAAASHTELATNAQPNSRLGPARVPVSAGPPSGSKPGPRRVVTAPFRPVSKAHDGPDGGNEVRVRPTRGPPQRIALPPKPVPKPAPAPAPQPAPTKVLKRALSQATLSQAKVKSARTIPSSTSAPPSETSATPTSKADDVLSASVSSTTSQPSVSSNAPKSATSEPTAGTTSTTTATAAGAPAATAPSAPNRPRRPGAPPGFVPKRERTAGGATGATASQLAKMRPPVQRNAAASKAPKGADHASASSKKEKAPVVDPVLAVAVNTPLPGDKSEGKTDGTATADATAREGVKRAEGEIQARPAEELELASAAPVPAAPPAVTTTSLIDLSFTFECLAIGPTSVESDEQKKPSALLELEGLEFTPSASVGSKEIVPEDGARPVLGERKINVDAGAVQPSINGPLFSF</sequence>
<feature type="compositionally biased region" description="Pro residues" evidence="1">
    <location>
        <begin position="183"/>
        <end position="199"/>
    </location>
</feature>
<feature type="compositionally biased region" description="Basic and acidic residues" evidence="1">
    <location>
        <begin position="157"/>
        <end position="170"/>
    </location>
</feature>
<feature type="compositionally biased region" description="Low complexity" evidence="1">
    <location>
        <begin position="28"/>
        <end position="39"/>
    </location>
</feature>
<feature type="compositionally biased region" description="Low complexity" evidence="1">
    <location>
        <begin position="221"/>
        <end position="241"/>
    </location>
</feature>
<protein>
    <submittedName>
        <fullName evidence="2">Uncharacterized protein</fullName>
    </submittedName>
</protein>
<evidence type="ECO:0000313" key="2">
    <source>
        <dbReference type="EMBL" id="KDQ21233.1"/>
    </source>
</evidence>
<dbReference type="InParanoid" id="A0A067MZR1"/>
<evidence type="ECO:0000256" key="1">
    <source>
        <dbReference type="SAM" id="MobiDB-lite"/>
    </source>
</evidence>
<proteinExistence type="predicted"/>
<feature type="compositionally biased region" description="Polar residues" evidence="1">
    <location>
        <begin position="114"/>
        <end position="123"/>
    </location>
</feature>
<feature type="compositionally biased region" description="Low complexity" evidence="1">
    <location>
        <begin position="361"/>
        <end position="370"/>
    </location>
</feature>
<dbReference type="AlphaFoldDB" id="A0A067MZR1"/>
<feature type="compositionally biased region" description="Low complexity" evidence="1">
    <location>
        <begin position="129"/>
        <end position="147"/>
    </location>
</feature>
<feature type="region of interest" description="Disordered" evidence="1">
    <location>
        <begin position="1"/>
        <end position="402"/>
    </location>
</feature>
<dbReference type="Proteomes" id="UP000027195">
    <property type="component" value="Unassembled WGS sequence"/>
</dbReference>
<feature type="compositionally biased region" description="Low complexity" evidence="1">
    <location>
        <begin position="90"/>
        <end position="112"/>
    </location>
</feature>
<feature type="compositionally biased region" description="Low complexity" evidence="1">
    <location>
        <begin position="248"/>
        <end position="297"/>
    </location>
</feature>
<dbReference type="EMBL" id="KL198016">
    <property type="protein sequence ID" value="KDQ21233.1"/>
    <property type="molecule type" value="Genomic_DNA"/>
</dbReference>
<dbReference type="HOGENOM" id="CLU_532069_0_0_1"/>
<accession>A0A067MZR1</accession>
<dbReference type="STRING" id="930990.A0A067MZR1"/>
<organism evidence="2 3">
    <name type="scientific">Botryobasidium botryosum (strain FD-172 SS1)</name>
    <dbReference type="NCBI Taxonomy" id="930990"/>
    <lineage>
        <taxon>Eukaryota</taxon>
        <taxon>Fungi</taxon>
        <taxon>Dikarya</taxon>
        <taxon>Basidiomycota</taxon>
        <taxon>Agaricomycotina</taxon>
        <taxon>Agaricomycetes</taxon>
        <taxon>Cantharellales</taxon>
        <taxon>Botryobasidiaceae</taxon>
        <taxon>Botryobasidium</taxon>
    </lineage>
</organism>
<keyword evidence="3" id="KW-1185">Reference proteome</keyword>
<reference evidence="3" key="1">
    <citation type="journal article" date="2014" name="Proc. Natl. Acad. Sci. U.S.A.">
        <title>Extensive sampling of basidiomycete genomes demonstrates inadequacy of the white-rot/brown-rot paradigm for wood decay fungi.</title>
        <authorList>
            <person name="Riley R."/>
            <person name="Salamov A.A."/>
            <person name="Brown D.W."/>
            <person name="Nagy L.G."/>
            <person name="Floudas D."/>
            <person name="Held B.W."/>
            <person name="Levasseur A."/>
            <person name="Lombard V."/>
            <person name="Morin E."/>
            <person name="Otillar R."/>
            <person name="Lindquist E.A."/>
            <person name="Sun H."/>
            <person name="LaButti K.M."/>
            <person name="Schmutz J."/>
            <person name="Jabbour D."/>
            <person name="Luo H."/>
            <person name="Baker S.E."/>
            <person name="Pisabarro A.G."/>
            <person name="Walton J.D."/>
            <person name="Blanchette R.A."/>
            <person name="Henrissat B."/>
            <person name="Martin F."/>
            <person name="Cullen D."/>
            <person name="Hibbett D.S."/>
            <person name="Grigoriev I.V."/>
        </authorList>
    </citation>
    <scope>NUCLEOTIDE SEQUENCE [LARGE SCALE GENOMIC DNA]</scope>
    <source>
        <strain evidence="3">FD-172 SS1</strain>
    </source>
</reference>
<evidence type="ECO:0000313" key="3">
    <source>
        <dbReference type="Proteomes" id="UP000027195"/>
    </source>
</evidence>
<gene>
    <name evidence="2" type="ORF">BOTBODRAFT_196171</name>
</gene>
<name>A0A067MZR1_BOTB1</name>